<protein>
    <recommendedName>
        <fullName evidence="4">Heterokaryon incompatibility domain-containing protein</fullName>
    </recommendedName>
</protein>
<keyword evidence="6" id="KW-1185">Reference proteome</keyword>
<evidence type="ECO:0000256" key="2">
    <source>
        <dbReference type="ARBA" id="ARBA00022771"/>
    </source>
</evidence>
<keyword evidence="1" id="KW-0479">Metal-binding</keyword>
<dbReference type="Proteomes" id="UP001271007">
    <property type="component" value="Unassembled WGS sequence"/>
</dbReference>
<keyword evidence="2" id="KW-0863">Zinc-finger</keyword>
<evidence type="ECO:0000313" key="6">
    <source>
        <dbReference type="Proteomes" id="UP001271007"/>
    </source>
</evidence>
<name>A0AAJ0DQ39_9PEZI</name>
<evidence type="ECO:0000259" key="4">
    <source>
        <dbReference type="Pfam" id="PF06985"/>
    </source>
</evidence>
<dbReference type="GO" id="GO:0008270">
    <property type="term" value="F:zinc ion binding"/>
    <property type="evidence" value="ECO:0007669"/>
    <property type="project" value="UniProtKB-KW"/>
</dbReference>
<dbReference type="Pfam" id="PF06985">
    <property type="entry name" value="HET"/>
    <property type="match status" value="1"/>
</dbReference>
<accession>A0AAJ0DQ39</accession>
<dbReference type="InterPro" id="IPR043145">
    <property type="entry name" value="Znf_ZZ_sf"/>
</dbReference>
<comment type="caution">
    <text evidence="5">The sequence shown here is derived from an EMBL/GenBank/DDBJ whole genome shotgun (WGS) entry which is preliminary data.</text>
</comment>
<feature type="domain" description="Heterokaryon incompatibility" evidence="4">
    <location>
        <begin position="212"/>
        <end position="323"/>
    </location>
</feature>
<dbReference type="InterPro" id="IPR010730">
    <property type="entry name" value="HET"/>
</dbReference>
<organism evidence="5 6">
    <name type="scientific">Extremus antarcticus</name>
    <dbReference type="NCBI Taxonomy" id="702011"/>
    <lineage>
        <taxon>Eukaryota</taxon>
        <taxon>Fungi</taxon>
        <taxon>Dikarya</taxon>
        <taxon>Ascomycota</taxon>
        <taxon>Pezizomycotina</taxon>
        <taxon>Dothideomycetes</taxon>
        <taxon>Dothideomycetidae</taxon>
        <taxon>Mycosphaerellales</taxon>
        <taxon>Extremaceae</taxon>
        <taxon>Extremus</taxon>
    </lineage>
</organism>
<dbReference type="AlphaFoldDB" id="A0AAJ0DQ39"/>
<evidence type="ECO:0000313" key="5">
    <source>
        <dbReference type="EMBL" id="KAK3054109.1"/>
    </source>
</evidence>
<dbReference type="EMBL" id="JAWDJX010000013">
    <property type="protein sequence ID" value="KAK3054109.1"/>
    <property type="molecule type" value="Genomic_DNA"/>
</dbReference>
<sequence>MPNKNKGRLSDNPIRNPVERLPAALPQDPWGAEPSRVIHYGIVCKGPLCAGTFQPIRGVRYRCSQCTSNFCDQCVREPNDQHDETHVLLECPGLAEIEFEEKPASEMARLGDLDELDLIELEQISIGAAGDVVGSASIEAAKKHYRDSILGAKIKSGEIKRYDYHDSPLHPTEINPDEVGAVVRLLHLQPGKGEDALDCTFSQQALFKPSFYEALSCSWHKLLQKQVLTPEIPFVDGRGCLPPEEKVEAVYIGDSHFLEVSPELYAALRALRDPDDIKILWVDELCINRSLIPEKNFQTRAISLIYHHASNCVVWAGGDQEDVAIAFVLLEIVWHRCVEDLTSLPSPHDFNNDPEMPSLTSKDWQHAWRQLFQLFPRFILNKKCELHDAAFAKTATFQCGESTAHWPKAVAVARMLSQDSWTMAKSALGQD</sequence>
<evidence type="ECO:0000256" key="3">
    <source>
        <dbReference type="ARBA" id="ARBA00022833"/>
    </source>
</evidence>
<dbReference type="SUPFAM" id="SSF57850">
    <property type="entry name" value="RING/U-box"/>
    <property type="match status" value="1"/>
</dbReference>
<dbReference type="PANTHER" id="PTHR24148">
    <property type="entry name" value="ANKYRIN REPEAT DOMAIN-CONTAINING PROTEIN 39 HOMOLOG-RELATED"/>
    <property type="match status" value="1"/>
</dbReference>
<dbReference type="Gene3D" id="3.30.60.90">
    <property type="match status" value="1"/>
</dbReference>
<keyword evidence="3" id="KW-0862">Zinc</keyword>
<dbReference type="PANTHER" id="PTHR24148:SF64">
    <property type="entry name" value="HETEROKARYON INCOMPATIBILITY DOMAIN-CONTAINING PROTEIN"/>
    <property type="match status" value="1"/>
</dbReference>
<gene>
    <name evidence="5" type="ORF">LTR09_004887</name>
</gene>
<evidence type="ECO:0000256" key="1">
    <source>
        <dbReference type="ARBA" id="ARBA00022723"/>
    </source>
</evidence>
<proteinExistence type="predicted"/>
<reference evidence="5" key="1">
    <citation type="submission" date="2023-04" db="EMBL/GenBank/DDBJ databases">
        <title>Black Yeasts Isolated from many extreme environments.</title>
        <authorList>
            <person name="Coleine C."/>
            <person name="Stajich J.E."/>
            <person name="Selbmann L."/>
        </authorList>
    </citation>
    <scope>NUCLEOTIDE SEQUENCE</scope>
    <source>
        <strain evidence="5">CCFEE 5312</strain>
    </source>
</reference>
<dbReference type="InterPro" id="IPR052895">
    <property type="entry name" value="HetReg/Transcr_Mod"/>
</dbReference>